<reference evidence="5" key="1">
    <citation type="journal article" date="2014" name="Int. J. Syst. Evol. Microbiol.">
        <title>Complete genome sequence of Corynebacterium casei LMG S-19264T (=DSM 44701T), isolated from a smear-ripened cheese.</title>
        <authorList>
            <consortium name="US DOE Joint Genome Institute (JGI-PGF)"/>
            <person name="Walter F."/>
            <person name="Albersmeier A."/>
            <person name="Kalinowski J."/>
            <person name="Ruckert C."/>
        </authorList>
    </citation>
    <scope>NUCLEOTIDE SEQUENCE</scope>
    <source>
        <strain evidence="5">JCM 4784</strain>
    </source>
</reference>
<feature type="region of interest" description="Disordered" evidence="3">
    <location>
        <begin position="95"/>
        <end position="141"/>
    </location>
</feature>
<keyword evidence="6" id="KW-1185">Reference proteome</keyword>
<evidence type="ECO:0000259" key="4">
    <source>
        <dbReference type="PROSITE" id="PS01124"/>
    </source>
</evidence>
<reference evidence="5" key="2">
    <citation type="submission" date="2020-09" db="EMBL/GenBank/DDBJ databases">
        <authorList>
            <person name="Sun Q."/>
            <person name="Ohkuma M."/>
        </authorList>
    </citation>
    <scope>NUCLEOTIDE SEQUENCE</scope>
    <source>
        <strain evidence="5">JCM 4784</strain>
    </source>
</reference>
<protein>
    <recommendedName>
        <fullName evidence="4">HTH araC/xylS-type domain-containing protein</fullName>
    </recommendedName>
</protein>
<proteinExistence type="predicted"/>
<dbReference type="Gene3D" id="1.10.10.60">
    <property type="entry name" value="Homeodomain-like"/>
    <property type="match status" value="1"/>
</dbReference>
<feature type="region of interest" description="Disordered" evidence="3">
    <location>
        <begin position="32"/>
        <end position="60"/>
    </location>
</feature>
<dbReference type="AlphaFoldDB" id="A0A919A7Q1"/>
<name>A0A919A7Q1_9ACTN</name>
<dbReference type="EMBL" id="BNBT01000183">
    <property type="protein sequence ID" value="GHE92693.1"/>
    <property type="molecule type" value="Genomic_DNA"/>
</dbReference>
<dbReference type="InterPro" id="IPR018060">
    <property type="entry name" value="HTH_AraC"/>
</dbReference>
<evidence type="ECO:0000256" key="3">
    <source>
        <dbReference type="SAM" id="MobiDB-lite"/>
    </source>
</evidence>
<evidence type="ECO:0000256" key="1">
    <source>
        <dbReference type="ARBA" id="ARBA00023015"/>
    </source>
</evidence>
<evidence type="ECO:0000313" key="5">
    <source>
        <dbReference type="EMBL" id="GHE92693.1"/>
    </source>
</evidence>
<accession>A0A919A7Q1</accession>
<dbReference type="SUPFAM" id="SSF46689">
    <property type="entry name" value="Homeodomain-like"/>
    <property type="match status" value="1"/>
</dbReference>
<keyword evidence="1" id="KW-0805">Transcription regulation</keyword>
<evidence type="ECO:0000256" key="2">
    <source>
        <dbReference type="ARBA" id="ARBA00023163"/>
    </source>
</evidence>
<keyword evidence="2" id="KW-0804">Transcription</keyword>
<organism evidence="5 6">
    <name type="scientific">Streptomyces longispororuber</name>
    <dbReference type="NCBI Taxonomy" id="68230"/>
    <lineage>
        <taxon>Bacteria</taxon>
        <taxon>Bacillati</taxon>
        <taxon>Actinomycetota</taxon>
        <taxon>Actinomycetes</taxon>
        <taxon>Kitasatosporales</taxon>
        <taxon>Streptomycetaceae</taxon>
        <taxon>Streptomyces</taxon>
    </lineage>
</organism>
<comment type="caution">
    <text evidence="5">The sequence shown here is derived from an EMBL/GenBank/DDBJ whole genome shotgun (WGS) entry which is preliminary data.</text>
</comment>
<dbReference type="InterPro" id="IPR009057">
    <property type="entry name" value="Homeodomain-like_sf"/>
</dbReference>
<dbReference type="Proteomes" id="UP000608024">
    <property type="component" value="Unassembled WGS sequence"/>
</dbReference>
<evidence type="ECO:0000313" key="6">
    <source>
        <dbReference type="Proteomes" id="UP000608024"/>
    </source>
</evidence>
<dbReference type="PROSITE" id="PS01124">
    <property type="entry name" value="HTH_ARAC_FAMILY_2"/>
    <property type="match status" value="1"/>
</dbReference>
<gene>
    <name evidence="5" type="ORF">GCM10018785_68560</name>
</gene>
<dbReference type="GO" id="GO:0003700">
    <property type="term" value="F:DNA-binding transcription factor activity"/>
    <property type="evidence" value="ECO:0007669"/>
    <property type="project" value="InterPro"/>
</dbReference>
<sequence>MRQLPAVRVPGKEGIGRVLAQLMTSLAEEHTTWGARSGARTDAGATWPIPVSATSRSGHRCRWGFPHPAEFSRTFRAAVGMPPSDYRRLQRERCLRSRTEAPVTGGPRVEPSGTAVRRRIPGGQPAGDPSSAVRAGYGASR</sequence>
<feature type="domain" description="HTH araC/xylS-type" evidence="4">
    <location>
        <begin position="64"/>
        <end position="89"/>
    </location>
</feature>
<dbReference type="GO" id="GO:0043565">
    <property type="term" value="F:sequence-specific DNA binding"/>
    <property type="evidence" value="ECO:0007669"/>
    <property type="project" value="InterPro"/>
</dbReference>